<feature type="compositionally biased region" description="Basic residues" evidence="1">
    <location>
        <begin position="115"/>
        <end position="126"/>
    </location>
</feature>
<protein>
    <submittedName>
        <fullName evidence="2">Uncharacterized protein</fullName>
    </submittedName>
</protein>
<feature type="region of interest" description="Disordered" evidence="1">
    <location>
        <begin position="102"/>
        <end position="157"/>
    </location>
</feature>
<evidence type="ECO:0000313" key="3">
    <source>
        <dbReference type="Proteomes" id="UP000801492"/>
    </source>
</evidence>
<dbReference type="AlphaFoldDB" id="A0A8K0G7J8"/>
<dbReference type="EMBL" id="VTPC01029961">
    <property type="protein sequence ID" value="KAF2891507.1"/>
    <property type="molecule type" value="Genomic_DNA"/>
</dbReference>
<keyword evidence="3" id="KW-1185">Reference proteome</keyword>
<name>A0A8K0G7J8_IGNLU</name>
<dbReference type="OrthoDB" id="6709647at2759"/>
<comment type="caution">
    <text evidence="2">The sequence shown here is derived from an EMBL/GenBank/DDBJ whole genome shotgun (WGS) entry which is preliminary data.</text>
</comment>
<evidence type="ECO:0000256" key="1">
    <source>
        <dbReference type="SAM" id="MobiDB-lite"/>
    </source>
</evidence>
<reference evidence="2" key="1">
    <citation type="submission" date="2019-08" db="EMBL/GenBank/DDBJ databases">
        <title>The genome of the North American firefly Photinus pyralis.</title>
        <authorList>
            <consortium name="Photinus pyralis genome working group"/>
            <person name="Fallon T.R."/>
            <person name="Sander Lower S.E."/>
            <person name="Weng J.-K."/>
        </authorList>
    </citation>
    <scope>NUCLEOTIDE SEQUENCE</scope>
    <source>
        <strain evidence="2">TRF0915ILg1</strain>
        <tissue evidence="2">Whole body</tissue>
    </source>
</reference>
<accession>A0A8K0G7J8</accession>
<gene>
    <name evidence="2" type="ORF">ILUMI_14666</name>
</gene>
<proteinExistence type="predicted"/>
<feature type="region of interest" description="Disordered" evidence="1">
    <location>
        <begin position="172"/>
        <end position="193"/>
    </location>
</feature>
<organism evidence="2 3">
    <name type="scientific">Ignelater luminosus</name>
    <name type="common">Cucubano</name>
    <name type="synonym">Pyrophorus luminosus</name>
    <dbReference type="NCBI Taxonomy" id="2038154"/>
    <lineage>
        <taxon>Eukaryota</taxon>
        <taxon>Metazoa</taxon>
        <taxon>Ecdysozoa</taxon>
        <taxon>Arthropoda</taxon>
        <taxon>Hexapoda</taxon>
        <taxon>Insecta</taxon>
        <taxon>Pterygota</taxon>
        <taxon>Neoptera</taxon>
        <taxon>Endopterygota</taxon>
        <taxon>Coleoptera</taxon>
        <taxon>Polyphaga</taxon>
        <taxon>Elateriformia</taxon>
        <taxon>Elateroidea</taxon>
        <taxon>Elateridae</taxon>
        <taxon>Agrypninae</taxon>
        <taxon>Pyrophorini</taxon>
        <taxon>Ignelater</taxon>
    </lineage>
</organism>
<evidence type="ECO:0000313" key="2">
    <source>
        <dbReference type="EMBL" id="KAF2891507.1"/>
    </source>
</evidence>
<dbReference type="Proteomes" id="UP000801492">
    <property type="component" value="Unassembled WGS sequence"/>
</dbReference>
<sequence length="248" mass="28274">MYAVVEFDKKECSVVALAWLIDDQSKCLWPNIGKQDVLEEYVTSQKAPTSSWRKYSVKKVHYISDTYYKANDYLTKMVEDSYSSSDGNQLLIRRKIAEMNSQTNVQDKKEDPCKRKLKLNSKKTDKKQKSNESSNEFSSDVDETEVQSMTQHNKESFDTTIAYKSGTSSSLCSLKSNNTPVSSRSSNVSSSSTPAIELLLRRVERIISTQDQQNIMLDNILRNLEVNHRVLEKPADFSNLPVSNKTDK</sequence>